<evidence type="ECO:0000313" key="2">
    <source>
        <dbReference type="Proteomes" id="UP000215931"/>
    </source>
</evidence>
<dbReference type="RefSeq" id="WP_095520889.1">
    <property type="nucleotide sequence ID" value="NZ_NPKH01000033.1"/>
</dbReference>
<protein>
    <submittedName>
        <fullName evidence="1">Uncharacterized protein</fullName>
    </submittedName>
</protein>
<evidence type="ECO:0000313" key="1">
    <source>
        <dbReference type="EMBL" id="PAP92682.1"/>
    </source>
</evidence>
<comment type="caution">
    <text evidence="1">The sequence shown here is derived from an EMBL/GenBank/DDBJ whole genome shotgun (WGS) entry which is preliminary data.</text>
</comment>
<reference evidence="1 2" key="1">
    <citation type="submission" date="2017-08" db="EMBL/GenBank/DDBJ databases">
        <title>Mesorhizobium wenxinae sp. nov., a novel rhizobial species isolated from root nodules of chickpea (Cicer arietinum L.).</title>
        <authorList>
            <person name="Zhang J."/>
        </authorList>
    </citation>
    <scope>NUCLEOTIDE SEQUENCE [LARGE SCALE GENOMIC DNA]</scope>
    <source>
        <strain evidence="2">WYCCWR 10019</strain>
    </source>
</reference>
<dbReference type="Proteomes" id="UP000215931">
    <property type="component" value="Unassembled WGS sequence"/>
</dbReference>
<dbReference type="EMBL" id="NPKH01000033">
    <property type="protein sequence ID" value="PAP92682.1"/>
    <property type="molecule type" value="Genomic_DNA"/>
</dbReference>
<sequence>MGRRKSRFDRLSTRDAEAIIRDALSLRRTVLSSQLHLKAHGELYWQLSGLVDKLHEVMASLANKEPDFRMPDLGLLPLPEDYLARK</sequence>
<keyword evidence="2" id="KW-1185">Reference proteome</keyword>
<organism evidence="1 2">
    <name type="scientific">Mesorhizobium wenxiniae</name>
    <dbReference type="NCBI Taxonomy" id="2014805"/>
    <lineage>
        <taxon>Bacteria</taxon>
        <taxon>Pseudomonadati</taxon>
        <taxon>Pseudomonadota</taxon>
        <taxon>Alphaproteobacteria</taxon>
        <taxon>Hyphomicrobiales</taxon>
        <taxon>Phyllobacteriaceae</taxon>
        <taxon>Mesorhizobium</taxon>
    </lineage>
</organism>
<dbReference type="AlphaFoldDB" id="A0A271KA88"/>
<proteinExistence type="predicted"/>
<name>A0A271KA88_9HYPH</name>
<dbReference type="OrthoDB" id="8084229at2"/>
<accession>A0A271KA88</accession>
<gene>
    <name evidence="1" type="ORF">CIT31_25565</name>
</gene>